<evidence type="ECO:0000313" key="3">
    <source>
        <dbReference type="Proteomes" id="UP000034152"/>
    </source>
</evidence>
<name>A0A0F8SHD7_METMZ</name>
<organism evidence="2 3">
    <name type="scientific">Methanosarcina mazei</name>
    <name type="common">Methanosarcina frisia</name>
    <dbReference type="NCBI Taxonomy" id="2209"/>
    <lineage>
        <taxon>Archaea</taxon>
        <taxon>Methanobacteriati</taxon>
        <taxon>Methanobacteriota</taxon>
        <taxon>Stenosarchaea group</taxon>
        <taxon>Methanomicrobia</taxon>
        <taxon>Methanosarcinales</taxon>
        <taxon>Methanosarcinaceae</taxon>
        <taxon>Methanosarcina</taxon>
    </lineage>
</organism>
<gene>
    <name evidence="2" type="ORF">DU80_00200</name>
</gene>
<evidence type="ECO:0000313" key="2">
    <source>
        <dbReference type="EMBL" id="KKH89610.1"/>
    </source>
</evidence>
<comment type="caution">
    <text evidence="2">The sequence shown here is derived from an EMBL/GenBank/DDBJ whole genome shotgun (WGS) entry which is preliminary data.</text>
</comment>
<dbReference type="Proteomes" id="UP000034152">
    <property type="component" value="Unassembled WGS sequence"/>
</dbReference>
<evidence type="ECO:0000256" key="1">
    <source>
        <dbReference type="SAM" id="Phobius"/>
    </source>
</evidence>
<protein>
    <submittedName>
        <fullName evidence="2">Uncharacterized protein</fullName>
    </submittedName>
</protein>
<accession>A0A0F8SHD7</accession>
<dbReference type="PATRIC" id="fig|2209.56.peg.39"/>
<feature type="transmembrane region" description="Helical" evidence="1">
    <location>
        <begin position="17"/>
        <end position="34"/>
    </location>
</feature>
<keyword evidence="1" id="KW-0812">Transmembrane</keyword>
<dbReference type="EMBL" id="JJQU01000038">
    <property type="protein sequence ID" value="KKH89610.1"/>
    <property type="molecule type" value="Genomic_DNA"/>
</dbReference>
<sequence length="70" mass="8078">DLHLSIRRQRQMCIRDRFYMGLTFVRNFYLGGSLEFGPTMLMILLTIVGVFMSFTGVLLHSIAGLLMHLK</sequence>
<feature type="transmembrane region" description="Helical" evidence="1">
    <location>
        <begin position="40"/>
        <end position="66"/>
    </location>
</feature>
<dbReference type="AlphaFoldDB" id="A0A0F8SHD7"/>
<keyword evidence="1" id="KW-0472">Membrane</keyword>
<proteinExistence type="predicted"/>
<feature type="non-terminal residue" evidence="2">
    <location>
        <position position="1"/>
    </location>
</feature>
<keyword evidence="1" id="KW-1133">Transmembrane helix</keyword>
<reference evidence="2 3" key="1">
    <citation type="journal article" date="2015" name="ISME J.">
        <title>Genomic and phenotypic differentiation among Methanosarcina mazei populations from Columbia River sediment.</title>
        <authorList>
            <person name="Youngblut N.D."/>
            <person name="Wirth J.S."/>
            <person name="Henriksen J.R."/>
            <person name="Smith M."/>
            <person name="Simon H."/>
            <person name="Metcalf W.W."/>
            <person name="Whitaker R.J."/>
        </authorList>
    </citation>
    <scope>NUCLEOTIDE SEQUENCE [LARGE SCALE GENOMIC DNA]</scope>
    <source>
        <strain evidence="2 3">1.H.M.2.1</strain>
    </source>
</reference>